<dbReference type="eggNOG" id="COG3266">
    <property type="taxonomic scope" value="Bacteria"/>
</dbReference>
<organism evidence="3 4">
    <name type="scientific">Beggiatoa alba B18LD</name>
    <dbReference type="NCBI Taxonomy" id="395493"/>
    <lineage>
        <taxon>Bacteria</taxon>
        <taxon>Pseudomonadati</taxon>
        <taxon>Pseudomonadota</taxon>
        <taxon>Gammaproteobacteria</taxon>
        <taxon>Thiotrichales</taxon>
        <taxon>Thiotrichaceae</taxon>
        <taxon>Beggiatoa</taxon>
    </lineage>
</organism>
<proteinExistence type="predicted"/>
<dbReference type="SUPFAM" id="SSF52540">
    <property type="entry name" value="P-loop containing nucleoside triphosphate hydrolases"/>
    <property type="match status" value="1"/>
</dbReference>
<dbReference type="Proteomes" id="UP000005744">
    <property type="component" value="Unassembled WGS sequence"/>
</dbReference>
<dbReference type="AlphaFoldDB" id="I3CIU6"/>
<sequence>MATLDTTSSLMLNPFKTAKYFATPELTQRLNLIVHLLQNSEQLLLILAEEGCGKTTLLQQLTERIQENWIVYTPNSSPALAPDTLASSLLQTMFGVARQEGKNLHTLQELLRTQIATARYNGQLPILMVDDAHKLPLKTLQLIIELAMTGDPQTHLRVLLICEPQITSILAAPEFEIVHNTLIHTLDIPPLSIEQMFYYIDTYLADTPYQGQTQKLFPAEVIRKIFHLSEGIAGEINLLAEQILQTAQTQAVLAKQKNSIIQQHKLLWGTLIVAILSGIGLFLWHEHPELFLGTDPMLQVANPRPINPPSTRPPTISTIFTTDPIARQLVPQVAPDEPALKAQAHSALTPLLLTAHSAESTTTKTAEASTSPTHSLLETTVSTVDKTIKTASTNDDLLKSIEWLNAQNPNAYTLQILGAHDYNTLQPFLQTYQLSDIAIFKTHYREKDWYIVTMGIYASRKSAEQALATLPASLKQQTQPWIRTLASIQNRVE</sequence>
<dbReference type="PANTHER" id="PTHR35894:SF1">
    <property type="entry name" value="PHOSPHORIBULOKINASE _ URIDINE KINASE FAMILY"/>
    <property type="match status" value="1"/>
</dbReference>
<dbReference type="InterPro" id="IPR049945">
    <property type="entry name" value="AAA_22"/>
</dbReference>
<dbReference type="GO" id="GO:0042834">
    <property type="term" value="F:peptidoglycan binding"/>
    <property type="evidence" value="ECO:0007669"/>
    <property type="project" value="InterPro"/>
</dbReference>
<dbReference type="EMBL" id="JH600070">
    <property type="protein sequence ID" value="EIJ43539.1"/>
    <property type="molecule type" value="Genomic_DNA"/>
</dbReference>
<dbReference type="SMART" id="SM00382">
    <property type="entry name" value="AAA"/>
    <property type="match status" value="1"/>
</dbReference>
<dbReference type="RefSeq" id="WP_002690800.1">
    <property type="nucleotide sequence ID" value="NZ_JH600070.1"/>
</dbReference>
<dbReference type="eggNOG" id="COG3267">
    <property type="taxonomic scope" value="Bacteria"/>
</dbReference>
<accession>I3CIU6</accession>
<gene>
    <name evidence="3" type="ORF">BegalDRAFT_2698</name>
</gene>
<protein>
    <submittedName>
        <fullName evidence="3">Sporulation related protein</fullName>
    </submittedName>
</protein>
<dbReference type="PROSITE" id="PS51724">
    <property type="entry name" value="SPOR"/>
    <property type="match status" value="1"/>
</dbReference>
<feature type="transmembrane region" description="Helical" evidence="1">
    <location>
        <begin position="266"/>
        <end position="284"/>
    </location>
</feature>
<keyword evidence="1" id="KW-0812">Transmembrane</keyword>
<dbReference type="HOGENOM" id="CLU_552829_0_0_6"/>
<dbReference type="InterPro" id="IPR036680">
    <property type="entry name" value="SPOR-like_sf"/>
</dbReference>
<evidence type="ECO:0000313" key="4">
    <source>
        <dbReference type="Proteomes" id="UP000005744"/>
    </source>
</evidence>
<dbReference type="InterPro" id="IPR027417">
    <property type="entry name" value="P-loop_NTPase"/>
</dbReference>
<keyword evidence="4" id="KW-1185">Reference proteome</keyword>
<dbReference type="Gene3D" id="3.40.50.300">
    <property type="entry name" value="P-loop containing nucleotide triphosphate hydrolases"/>
    <property type="match status" value="1"/>
</dbReference>
<dbReference type="InterPro" id="IPR007730">
    <property type="entry name" value="SPOR-like_dom"/>
</dbReference>
<evidence type="ECO:0000259" key="2">
    <source>
        <dbReference type="PROSITE" id="PS51724"/>
    </source>
</evidence>
<dbReference type="InterPro" id="IPR052026">
    <property type="entry name" value="ExeA_AAA_ATPase_DNA-bind"/>
</dbReference>
<dbReference type="InterPro" id="IPR003593">
    <property type="entry name" value="AAA+_ATPase"/>
</dbReference>
<dbReference type="Gene3D" id="3.30.70.1070">
    <property type="entry name" value="Sporulation related repeat"/>
    <property type="match status" value="1"/>
</dbReference>
<evidence type="ECO:0000256" key="1">
    <source>
        <dbReference type="SAM" id="Phobius"/>
    </source>
</evidence>
<reference evidence="3 4" key="1">
    <citation type="submission" date="2011-11" db="EMBL/GenBank/DDBJ databases">
        <title>Improved High-Quality Draft sequence of Beggiatoa alba B18lD.</title>
        <authorList>
            <consortium name="US DOE Joint Genome Institute"/>
            <person name="Lucas S."/>
            <person name="Han J."/>
            <person name="Lapidus A."/>
            <person name="Cheng J.-F."/>
            <person name="Goodwin L."/>
            <person name="Pitluck S."/>
            <person name="Peters L."/>
            <person name="Mikhailova N."/>
            <person name="Held B."/>
            <person name="Detter J.C."/>
            <person name="Han C."/>
            <person name="Tapia R."/>
            <person name="Land M."/>
            <person name="Hauser L."/>
            <person name="Kyrpides N."/>
            <person name="Ivanova N."/>
            <person name="Pagani I."/>
            <person name="Samuel K."/>
            <person name="Teske A."/>
            <person name="Mueller J."/>
            <person name="Woyke T."/>
        </authorList>
    </citation>
    <scope>NUCLEOTIDE SEQUENCE [LARGE SCALE GENOMIC DNA]</scope>
    <source>
        <strain evidence="3 4">B18LD</strain>
    </source>
</reference>
<dbReference type="GO" id="GO:0016887">
    <property type="term" value="F:ATP hydrolysis activity"/>
    <property type="evidence" value="ECO:0007669"/>
    <property type="project" value="InterPro"/>
</dbReference>
<keyword evidence="1" id="KW-0472">Membrane</keyword>
<dbReference type="STRING" id="395493.BegalDRAFT_2698"/>
<evidence type="ECO:0000313" key="3">
    <source>
        <dbReference type="EMBL" id="EIJ43539.1"/>
    </source>
</evidence>
<keyword evidence="1" id="KW-1133">Transmembrane helix</keyword>
<name>I3CIU6_9GAMM</name>
<dbReference type="OrthoDB" id="6189127at2"/>
<feature type="domain" description="SPOR" evidence="2">
    <location>
        <begin position="406"/>
        <end position="484"/>
    </location>
</feature>
<dbReference type="Pfam" id="PF05036">
    <property type="entry name" value="SPOR"/>
    <property type="match status" value="1"/>
</dbReference>
<dbReference type="PANTHER" id="PTHR35894">
    <property type="entry name" value="GENERAL SECRETION PATHWAY PROTEIN A-RELATED"/>
    <property type="match status" value="1"/>
</dbReference>
<dbReference type="Pfam" id="PF13401">
    <property type="entry name" value="AAA_22"/>
    <property type="match status" value="1"/>
</dbReference>